<dbReference type="Pfam" id="PF03999">
    <property type="entry name" value="MAP65_ASE1"/>
    <property type="match status" value="1"/>
</dbReference>
<dbReference type="GO" id="GO:0008017">
    <property type="term" value="F:microtubule binding"/>
    <property type="evidence" value="ECO:0007669"/>
    <property type="project" value="InterPro"/>
</dbReference>
<dbReference type="InterPro" id="IPR007145">
    <property type="entry name" value="MAP65_Ase1_PRC1"/>
</dbReference>
<dbReference type="RefSeq" id="XP_011213879.2">
    <property type="nucleotide sequence ID" value="XM_011215577.4"/>
</dbReference>
<dbReference type="EMBL" id="GAKP01003542">
    <property type="protein sequence ID" value="JAC55410.1"/>
    <property type="molecule type" value="Transcribed_RNA"/>
</dbReference>
<name>A0A034WIK9_BACDO</name>
<feature type="region of interest" description="Disordered" evidence="1">
    <location>
        <begin position="526"/>
        <end position="576"/>
    </location>
</feature>
<feature type="compositionally biased region" description="Basic residues" evidence="1">
    <location>
        <begin position="542"/>
        <end position="575"/>
    </location>
</feature>
<dbReference type="GO" id="GO:0005737">
    <property type="term" value="C:cytoplasm"/>
    <property type="evidence" value="ECO:0007669"/>
    <property type="project" value="TreeGrafter"/>
</dbReference>
<dbReference type="Gene3D" id="1.20.58.1520">
    <property type="match status" value="1"/>
</dbReference>
<dbReference type="EMBL" id="GAKP01003548">
    <property type="protein sequence ID" value="JAC55404.1"/>
    <property type="molecule type" value="Transcribed_RNA"/>
</dbReference>
<protein>
    <submittedName>
        <fullName evidence="2">Protein regulator of cytokinesis 1</fullName>
    </submittedName>
</protein>
<evidence type="ECO:0000313" key="2">
    <source>
        <dbReference type="EMBL" id="JAC55406.1"/>
    </source>
</evidence>
<dbReference type="KEGG" id="bdr:105233479"/>
<dbReference type="OrthoDB" id="642895at2759"/>
<feature type="region of interest" description="Disordered" evidence="1">
    <location>
        <begin position="439"/>
        <end position="505"/>
    </location>
</feature>
<dbReference type="AlphaFoldDB" id="A0A034WIK9"/>
<organism evidence="2">
    <name type="scientific">Bactrocera dorsalis</name>
    <name type="common">Oriental fruit fly</name>
    <name type="synonym">Dacus dorsalis</name>
    <dbReference type="NCBI Taxonomy" id="27457"/>
    <lineage>
        <taxon>Eukaryota</taxon>
        <taxon>Metazoa</taxon>
        <taxon>Ecdysozoa</taxon>
        <taxon>Arthropoda</taxon>
        <taxon>Hexapoda</taxon>
        <taxon>Insecta</taxon>
        <taxon>Pterygota</taxon>
        <taxon>Neoptera</taxon>
        <taxon>Endopterygota</taxon>
        <taxon>Diptera</taxon>
        <taxon>Brachycera</taxon>
        <taxon>Muscomorpha</taxon>
        <taxon>Tephritoidea</taxon>
        <taxon>Tephritidae</taxon>
        <taxon>Bactrocera</taxon>
        <taxon>Bactrocera</taxon>
    </lineage>
</organism>
<proteinExistence type="predicted"/>
<reference evidence="2" key="1">
    <citation type="journal article" date="2014" name="BMC Genomics">
        <title>Characterizing the developmental transcriptome of the oriental fruit fly, Bactrocera dorsalis (Diptera: Tephritidae) through comparative genomic analysis with Drosophila melanogaster utilizing modENCODE datasets.</title>
        <authorList>
            <person name="Geib S.M."/>
            <person name="Calla B."/>
            <person name="Hall B."/>
            <person name="Hou S."/>
            <person name="Manoukis N.C."/>
        </authorList>
    </citation>
    <scope>NUCLEOTIDE SEQUENCE</scope>
    <source>
        <strain evidence="2">Punador</strain>
    </source>
</reference>
<dbReference type="EMBL" id="GAKP01003546">
    <property type="protein sequence ID" value="JAC55406.1"/>
    <property type="molecule type" value="Transcribed_RNA"/>
</dbReference>
<dbReference type="PANTHER" id="PTHR19321">
    <property type="entry name" value="PROTEIN REGULATOR OF CYTOKINESIS 1 PRC1-RELATED"/>
    <property type="match status" value="1"/>
</dbReference>
<dbReference type="RefSeq" id="XP_011213880.2">
    <property type="nucleotide sequence ID" value="XM_011215578.4"/>
</dbReference>
<evidence type="ECO:0000256" key="1">
    <source>
        <dbReference type="SAM" id="MobiDB-lite"/>
    </source>
</evidence>
<sequence length="683" mass="79861">MADFEEENLELQRLMAENVNDLASIWTEMFDEEMCLYNFKKLKEHVKTFFTELKEESLQRRGLIENEIKELQKEADMLCRLLKTDVEFPRIDDKNVPLLVLQSKMDKSLTELREQLRRRREEICELLLEQEGLCEELGEAPRPLLADPLPSEEDILEFRTHLDQLKMERMERLNEMSVLRREIKNYLNILETQVNTDTEDRLLNHRQIKLNEETFKALKRMQELYGARVQALSERIDSMRKKLDSLWVRLKTSPNTRNKFKRHTEYNQRTYNILKDELHRCESLQSQNIKECLQQIRTEIVEWWDKTLKSETERNRFSNFHNNCYTEDLLVLHEIELEDIKRFYENNRQIFELYDNRRLLWDRMIALEAKASDPGRYNNRGGQLLKEEKERKTIATKLPKIEQQIRELVVAFEEKEHQEFRVYGENILELMEKEWEKKRQEKEKMSSARKNAQTPHPVTGRTPMSAKNGSMISMRKAPSNTNLSALPSASANSAKKRKLLQNERNTPLAKRSLVFPLNSPSVFTKPMINARNTGSTKSFKSPLKKSRVIATTIRRRSGRQSSGNKKRSSLSKTVKKNTVATPKILINDGSDWNTDEATDDAYESFQKSIDPDSRSSIIHTAFSRIAATSSTISTRSNRIHPSDSCVVHLPNPRAGFHHPLTPSKMSPAASSRKLTTKNLPIII</sequence>
<feature type="compositionally biased region" description="Low complexity" evidence="1">
    <location>
        <begin position="479"/>
        <end position="493"/>
    </location>
</feature>
<dbReference type="GO" id="GO:1990023">
    <property type="term" value="C:mitotic spindle midzone"/>
    <property type="evidence" value="ECO:0007669"/>
    <property type="project" value="TreeGrafter"/>
</dbReference>
<dbReference type="EMBL" id="GAKP01003544">
    <property type="protein sequence ID" value="JAC55408.1"/>
    <property type="molecule type" value="Transcribed_RNA"/>
</dbReference>
<accession>A0A034WIK9</accession>
<dbReference type="GO" id="GO:0051256">
    <property type="term" value="P:mitotic spindle midzone assembly"/>
    <property type="evidence" value="ECO:0007669"/>
    <property type="project" value="TreeGrafter"/>
</dbReference>
<dbReference type="PANTHER" id="PTHR19321:SF41">
    <property type="entry name" value="FASCETTO-RELATED"/>
    <property type="match status" value="1"/>
</dbReference>
<feature type="compositionally biased region" description="Polar residues" evidence="1">
    <location>
        <begin position="530"/>
        <end position="539"/>
    </location>
</feature>
<gene>
    <name evidence="2" type="primary">PRC1</name>
</gene>